<name>A0A9X2WIK6_9GAMM</name>
<feature type="transmembrane region" description="Helical" evidence="6">
    <location>
        <begin position="199"/>
        <end position="222"/>
    </location>
</feature>
<comment type="subcellular location">
    <subcellularLocation>
        <location evidence="1">Membrane</location>
        <topology evidence="1">Multi-pass membrane protein</topology>
    </subcellularLocation>
</comment>
<sequence length="405" mass="43920">MNKWLALSGLYIVQGLPHGFFGQAMPALMRNQGMDLTIIGLLSLLALPWALKFIWAPWLDRISLRQQEFRRSWILTMNYSAVAVLVVIASQPLDLWTGQAMAVFVGLLLMLNTLMATQDIATDAMAVENLPPEQRGIGNGIQVAGYRVGMILAGGALVSLYPLLGWQNSLLLLALLMLLGSLPLWWFKPQPHVVDRQPLWPLWLGFFRLKYAAFWLLFLLVYKFGDAFGTPMIRPMLSDAGVTLEQMGLILGTVGFLAGLLGALGGGWLVGKLGRQSALLGFLLLEALALLSYLGLQPAAGQAPDWLHIYLAVIVEHIAGGMATAALFTVMMDRCREHCAAADYALQSCVVIIAGMLAGALSGFSAKALGYDGHFMLSAILCVAAMSAVWALVQRGLLPSRKALV</sequence>
<feature type="transmembrane region" description="Helical" evidence="6">
    <location>
        <begin position="71"/>
        <end position="90"/>
    </location>
</feature>
<dbReference type="Gene3D" id="1.20.1250.20">
    <property type="entry name" value="MFS general substrate transporter like domains"/>
    <property type="match status" value="2"/>
</dbReference>
<feature type="transmembrane region" description="Helical" evidence="6">
    <location>
        <begin position="277"/>
        <end position="296"/>
    </location>
</feature>
<organism evidence="8 9">
    <name type="scientific">Thalassolituus pacificus</name>
    <dbReference type="NCBI Taxonomy" id="2975440"/>
    <lineage>
        <taxon>Bacteria</taxon>
        <taxon>Pseudomonadati</taxon>
        <taxon>Pseudomonadota</taxon>
        <taxon>Gammaproteobacteria</taxon>
        <taxon>Oceanospirillales</taxon>
        <taxon>Oceanospirillaceae</taxon>
        <taxon>Thalassolituus</taxon>
    </lineage>
</organism>
<evidence type="ECO:0000259" key="7">
    <source>
        <dbReference type="PROSITE" id="PS50850"/>
    </source>
</evidence>
<dbReference type="InterPro" id="IPR020846">
    <property type="entry name" value="MFS_dom"/>
</dbReference>
<evidence type="ECO:0000256" key="2">
    <source>
        <dbReference type="ARBA" id="ARBA00022448"/>
    </source>
</evidence>
<evidence type="ECO:0000256" key="3">
    <source>
        <dbReference type="ARBA" id="ARBA00022692"/>
    </source>
</evidence>
<feature type="transmembrane region" description="Helical" evidence="6">
    <location>
        <begin position="38"/>
        <end position="59"/>
    </location>
</feature>
<keyword evidence="3 6" id="KW-0812">Transmembrane</keyword>
<keyword evidence="2" id="KW-0813">Transport</keyword>
<evidence type="ECO:0000313" key="8">
    <source>
        <dbReference type="EMBL" id="MCT7361087.1"/>
    </source>
</evidence>
<dbReference type="GO" id="GO:0016020">
    <property type="term" value="C:membrane"/>
    <property type="evidence" value="ECO:0007669"/>
    <property type="project" value="UniProtKB-SubCell"/>
</dbReference>
<keyword evidence="4 6" id="KW-1133">Transmembrane helix</keyword>
<dbReference type="InterPro" id="IPR004752">
    <property type="entry name" value="AmpG_permease/AT-1"/>
</dbReference>
<protein>
    <submittedName>
        <fullName evidence="8">MFS transporter</fullName>
    </submittedName>
</protein>
<dbReference type="RefSeq" id="WP_260977915.1">
    <property type="nucleotide sequence ID" value="NZ_JAOANI010000031.1"/>
</dbReference>
<dbReference type="PANTHER" id="PTHR12778">
    <property type="entry name" value="SOLUTE CARRIER FAMILY 33 ACETYL-COA TRANSPORTER -RELATED"/>
    <property type="match status" value="1"/>
</dbReference>
<feature type="transmembrane region" description="Helical" evidence="6">
    <location>
        <begin position="247"/>
        <end position="270"/>
    </location>
</feature>
<evidence type="ECO:0000313" key="9">
    <source>
        <dbReference type="Proteomes" id="UP001147830"/>
    </source>
</evidence>
<gene>
    <name evidence="8" type="ORF">NYR02_18865</name>
</gene>
<keyword evidence="5 6" id="KW-0472">Membrane</keyword>
<reference evidence="8" key="2">
    <citation type="submission" date="2022-08" db="EMBL/GenBank/DDBJ databases">
        <authorList>
            <person name="Dong C."/>
        </authorList>
    </citation>
    <scope>NUCLEOTIDE SEQUENCE</scope>
    <source>
        <strain evidence="8">59MF3M-4</strain>
    </source>
</reference>
<feature type="transmembrane region" description="Helical" evidence="6">
    <location>
        <begin position="375"/>
        <end position="393"/>
    </location>
</feature>
<feature type="transmembrane region" description="Helical" evidence="6">
    <location>
        <begin position="344"/>
        <end position="363"/>
    </location>
</feature>
<dbReference type="GO" id="GO:0022857">
    <property type="term" value="F:transmembrane transporter activity"/>
    <property type="evidence" value="ECO:0007669"/>
    <property type="project" value="InterPro"/>
</dbReference>
<evidence type="ECO:0000256" key="4">
    <source>
        <dbReference type="ARBA" id="ARBA00022989"/>
    </source>
</evidence>
<accession>A0A9X2WIK6</accession>
<dbReference type="InterPro" id="IPR036259">
    <property type="entry name" value="MFS_trans_sf"/>
</dbReference>
<comment type="caution">
    <text evidence="8">The sequence shown here is derived from an EMBL/GenBank/DDBJ whole genome shotgun (WGS) entry which is preliminary data.</text>
</comment>
<evidence type="ECO:0000256" key="1">
    <source>
        <dbReference type="ARBA" id="ARBA00004141"/>
    </source>
</evidence>
<feature type="domain" description="Major facilitator superfamily (MFS) profile" evidence="7">
    <location>
        <begin position="3"/>
        <end position="402"/>
    </location>
</feature>
<feature type="transmembrane region" description="Helical" evidence="6">
    <location>
        <begin position="308"/>
        <end position="332"/>
    </location>
</feature>
<reference evidence="8" key="1">
    <citation type="journal article" date="2022" name="Front. Microbiol.">
        <title>Genome-based taxonomic rearrangement of Oceanobacter-related bacteria including the description of Thalassolituus hydrocarbonoclasticus sp. nov. and Thalassolituus pacificus sp. nov. and emended description of the genus Thalassolituus.</title>
        <authorList>
            <person name="Dong C."/>
            <person name="Wei L."/>
            <person name="Wang J."/>
            <person name="Lai Q."/>
            <person name="Huang Z."/>
            <person name="Shao Z."/>
        </authorList>
    </citation>
    <scope>NUCLEOTIDE SEQUENCE</scope>
    <source>
        <strain evidence="8">59MF3M-4</strain>
    </source>
</reference>
<feature type="transmembrane region" description="Helical" evidence="6">
    <location>
        <begin position="170"/>
        <end position="187"/>
    </location>
</feature>
<keyword evidence="9" id="KW-1185">Reference proteome</keyword>
<feature type="transmembrane region" description="Helical" evidence="6">
    <location>
        <begin position="96"/>
        <end position="115"/>
    </location>
</feature>
<dbReference type="SUPFAM" id="SSF103473">
    <property type="entry name" value="MFS general substrate transporter"/>
    <property type="match status" value="1"/>
</dbReference>
<dbReference type="AlphaFoldDB" id="A0A9X2WIK6"/>
<feature type="transmembrane region" description="Helical" evidence="6">
    <location>
        <begin position="144"/>
        <end position="164"/>
    </location>
</feature>
<proteinExistence type="predicted"/>
<evidence type="ECO:0000256" key="5">
    <source>
        <dbReference type="ARBA" id="ARBA00023136"/>
    </source>
</evidence>
<dbReference type="Proteomes" id="UP001147830">
    <property type="component" value="Unassembled WGS sequence"/>
</dbReference>
<dbReference type="EMBL" id="JAOANI010000031">
    <property type="protein sequence ID" value="MCT7361087.1"/>
    <property type="molecule type" value="Genomic_DNA"/>
</dbReference>
<dbReference type="PANTHER" id="PTHR12778:SF10">
    <property type="entry name" value="MAJOR FACILITATOR SUPERFAMILY DOMAIN-CONTAINING PROTEIN 3"/>
    <property type="match status" value="1"/>
</dbReference>
<dbReference type="Pfam" id="PF07690">
    <property type="entry name" value="MFS_1"/>
    <property type="match status" value="1"/>
</dbReference>
<dbReference type="InterPro" id="IPR011701">
    <property type="entry name" value="MFS"/>
</dbReference>
<dbReference type="PROSITE" id="PS50850">
    <property type="entry name" value="MFS"/>
    <property type="match status" value="1"/>
</dbReference>
<evidence type="ECO:0000256" key="6">
    <source>
        <dbReference type="SAM" id="Phobius"/>
    </source>
</evidence>